<dbReference type="GO" id="GO:0030527">
    <property type="term" value="F:structural constituent of chromatin"/>
    <property type="evidence" value="ECO:0007669"/>
    <property type="project" value="InterPro"/>
</dbReference>
<dbReference type="SMART" id="SM00411">
    <property type="entry name" value="BHL"/>
    <property type="match status" value="1"/>
</dbReference>
<dbReference type="EMBL" id="FUGD01000115">
    <property type="protein sequence ID" value="SJM37955.1"/>
    <property type="molecule type" value="Genomic_DNA"/>
</dbReference>
<organism evidence="5 6">
    <name type="scientific">Psychrobacter pasteurii</name>
    <dbReference type="NCBI Taxonomy" id="1945520"/>
    <lineage>
        <taxon>Bacteria</taxon>
        <taxon>Pseudomonadati</taxon>
        <taxon>Pseudomonadota</taxon>
        <taxon>Gammaproteobacteria</taxon>
        <taxon>Moraxellales</taxon>
        <taxon>Moraxellaceae</taxon>
        <taxon>Psychrobacter</taxon>
    </lineage>
</organism>
<evidence type="ECO:0000256" key="4">
    <source>
        <dbReference type="SAM" id="MobiDB-lite"/>
    </source>
</evidence>
<dbReference type="PRINTS" id="PR01727">
    <property type="entry name" value="DNABINDINGHU"/>
</dbReference>
<evidence type="ECO:0000256" key="1">
    <source>
        <dbReference type="ARBA" id="ARBA00010529"/>
    </source>
</evidence>
<dbReference type="OrthoDB" id="9804203at2"/>
<dbReference type="InterPro" id="IPR020816">
    <property type="entry name" value="Histone-like_DNA-bd_CS"/>
</dbReference>
<keyword evidence="6" id="KW-1185">Reference proteome</keyword>
<dbReference type="STRING" id="1945520.A1019T_01940"/>
<dbReference type="GO" id="GO:0005829">
    <property type="term" value="C:cytosol"/>
    <property type="evidence" value="ECO:0007669"/>
    <property type="project" value="TreeGrafter"/>
</dbReference>
<reference evidence="6" key="1">
    <citation type="submission" date="2017-02" db="EMBL/GenBank/DDBJ databases">
        <authorList>
            <person name="Mornico D."/>
        </authorList>
    </citation>
    <scope>NUCLEOTIDE SEQUENCE [LARGE SCALE GENOMIC DNA]</scope>
</reference>
<evidence type="ECO:0000256" key="3">
    <source>
        <dbReference type="RuleBase" id="RU003939"/>
    </source>
</evidence>
<dbReference type="CDD" id="cd13836">
    <property type="entry name" value="IHF_B"/>
    <property type="match status" value="1"/>
</dbReference>
<dbReference type="InterPro" id="IPR000119">
    <property type="entry name" value="Hist_DNA-bd"/>
</dbReference>
<dbReference type="AlphaFoldDB" id="A0A1R4EHF6"/>
<protein>
    <submittedName>
        <fullName evidence="5">Integration host factor subunit beta</fullName>
    </submittedName>
</protein>
<dbReference type="PANTHER" id="PTHR33175:SF5">
    <property type="entry name" value="INTEGRATION HOST FACTOR SUBUNIT BETA"/>
    <property type="match status" value="1"/>
</dbReference>
<dbReference type="Gene3D" id="4.10.520.10">
    <property type="entry name" value="IHF-like DNA-binding proteins"/>
    <property type="match status" value="1"/>
</dbReference>
<accession>A0A1R4EHF6</accession>
<dbReference type="RefSeq" id="WP_077449325.1">
    <property type="nucleotide sequence ID" value="NZ_FUGD01000115.1"/>
</dbReference>
<keyword evidence="2" id="KW-0238">DNA-binding</keyword>
<evidence type="ECO:0000256" key="2">
    <source>
        <dbReference type="ARBA" id="ARBA00023125"/>
    </source>
</evidence>
<evidence type="ECO:0000313" key="5">
    <source>
        <dbReference type="EMBL" id="SJM37955.1"/>
    </source>
</evidence>
<dbReference type="NCBIfam" id="NF001222">
    <property type="entry name" value="PRK00199.1"/>
    <property type="match status" value="1"/>
</dbReference>
<sequence length="99" mass="11362">MTEVINKSDLIQDVSARCDYIPDADVDEAVREIIDLLSEKLIENNRIEVRGFGTFCLHHRDARQGRNPKTGETVMVPQKSIPHFKPGKALREDVNDKWM</sequence>
<dbReference type="PANTHER" id="PTHR33175">
    <property type="entry name" value="DNA-BINDING PROTEIN HU"/>
    <property type="match status" value="1"/>
</dbReference>
<dbReference type="InterPro" id="IPR010992">
    <property type="entry name" value="IHF-like_DNA-bd_dom_sf"/>
</dbReference>
<feature type="region of interest" description="Disordered" evidence="4">
    <location>
        <begin position="62"/>
        <end position="81"/>
    </location>
</feature>
<proteinExistence type="inferred from homology"/>
<dbReference type="GO" id="GO:0003677">
    <property type="term" value="F:DNA binding"/>
    <property type="evidence" value="ECO:0007669"/>
    <property type="project" value="UniProtKB-KW"/>
</dbReference>
<comment type="similarity">
    <text evidence="1 3">Belongs to the bacterial histone-like protein family.</text>
</comment>
<name>A0A1R4EHF6_9GAMM</name>
<dbReference type="Pfam" id="PF00216">
    <property type="entry name" value="Bac_DNA_binding"/>
    <property type="match status" value="1"/>
</dbReference>
<evidence type="ECO:0000313" key="6">
    <source>
        <dbReference type="Proteomes" id="UP000188169"/>
    </source>
</evidence>
<dbReference type="PROSITE" id="PS00045">
    <property type="entry name" value="HISTONE_LIKE"/>
    <property type="match status" value="1"/>
</dbReference>
<dbReference type="SUPFAM" id="SSF47729">
    <property type="entry name" value="IHF-like DNA-binding proteins"/>
    <property type="match status" value="1"/>
</dbReference>
<gene>
    <name evidence="5" type="primary">ihfB</name>
    <name evidence="5" type="ORF">A1019T_01940</name>
</gene>
<dbReference type="Proteomes" id="UP000188169">
    <property type="component" value="Unassembled WGS sequence"/>
</dbReference>